<evidence type="ECO:0000256" key="1">
    <source>
        <dbReference type="SAM" id="MobiDB-lite"/>
    </source>
</evidence>
<accession>A6HKD5</accession>
<proteinExistence type="predicted"/>
<feature type="compositionally biased region" description="Basic residues" evidence="1">
    <location>
        <begin position="1"/>
        <end position="25"/>
    </location>
</feature>
<dbReference type="EMBL" id="CH473948">
    <property type="protein sequence ID" value="EDM06492.1"/>
    <property type="molecule type" value="Genomic_DNA"/>
</dbReference>
<organism evidence="2">
    <name type="scientific">Rattus norvegicus</name>
    <name type="common">Rat</name>
    <dbReference type="NCBI Taxonomy" id="10116"/>
    <lineage>
        <taxon>Eukaryota</taxon>
        <taxon>Metazoa</taxon>
        <taxon>Chordata</taxon>
        <taxon>Craniata</taxon>
        <taxon>Vertebrata</taxon>
        <taxon>Euteleostomi</taxon>
        <taxon>Mammalia</taxon>
        <taxon>Eutheria</taxon>
        <taxon>Euarchontoglires</taxon>
        <taxon>Glires</taxon>
        <taxon>Rodentia</taxon>
        <taxon>Myomorpha</taxon>
        <taxon>Muroidea</taxon>
        <taxon>Muridae</taxon>
        <taxon>Murinae</taxon>
        <taxon>Rattus</taxon>
    </lineage>
</organism>
<sequence>MRLRLSRPQSHKCRQKQKQTNKQKTKTGTVRLESQGLKTMVWSPPKESTFATTLQKRGMAKDNCFRTGEHTVFPLSVHRGTVCAGTHRD</sequence>
<dbReference type="AlphaFoldDB" id="A6HKD5"/>
<reference evidence="2" key="1">
    <citation type="journal article" date="2005" name="Genome Res.">
        <title>Gene and alternative splicing annotation with AIR.</title>
        <authorList>
            <person name="Florea L."/>
            <person name="Di Francesco V."/>
            <person name="Miller J."/>
            <person name="Turner R."/>
            <person name="Yao A."/>
            <person name="Harris M."/>
            <person name="Walenz B."/>
            <person name="Mobarry C."/>
            <person name="Merkulov G.V."/>
            <person name="Charlab R."/>
            <person name="Dew I."/>
            <person name="Deng Z."/>
            <person name="Istrail S."/>
            <person name="Li P."/>
            <person name="Sutton G."/>
        </authorList>
    </citation>
    <scope>NUCLEOTIDE SEQUENCE</scope>
    <source>
        <strain evidence="2">BN</strain>
    </source>
</reference>
<reference evidence="2" key="2">
    <citation type="submission" date="2005-07" db="EMBL/GenBank/DDBJ databases">
        <authorList>
            <person name="Mural R.J."/>
            <person name="Li P.W."/>
            <person name="Adams M.D."/>
            <person name="Amanatides P.G."/>
            <person name="Baden-Tillson H."/>
            <person name="Barnstead M."/>
            <person name="Chin S.H."/>
            <person name="Dew I."/>
            <person name="Evans C.A."/>
            <person name="Ferriera S."/>
            <person name="Flanigan M."/>
            <person name="Fosler C."/>
            <person name="Glodek A."/>
            <person name="Gu Z."/>
            <person name="Holt R.A."/>
            <person name="Jennings D."/>
            <person name="Kraft C.L."/>
            <person name="Lu F."/>
            <person name="Nguyen T."/>
            <person name="Nusskern D.R."/>
            <person name="Pfannkoch C.M."/>
            <person name="Sitter C."/>
            <person name="Sutton G.G."/>
            <person name="Venter J.C."/>
            <person name="Wang Z."/>
            <person name="Woodage T."/>
            <person name="Zheng X.H."/>
            <person name="Zhong F."/>
        </authorList>
    </citation>
    <scope>NUCLEOTIDE SEQUENCE</scope>
    <source>
        <strain evidence="2">BN</strain>
    </source>
</reference>
<gene>
    <name evidence="2" type="ORF">rCG_34181</name>
</gene>
<name>A6HKD5_RAT</name>
<dbReference type="Proteomes" id="UP000234681">
    <property type="component" value="Chromosome 10"/>
</dbReference>
<evidence type="ECO:0000313" key="2">
    <source>
        <dbReference type="EMBL" id="EDM06492.1"/>
    </source>
</evidence>
<feature type="region of interest" description="Disordered" evidence="1">
    <location>
        <begin position="1"/>
        <end position="27"/>
    </location>
</feature>
<protein>
    <submittedName>
        <fullName evidence="2">RCG34181</fullName>
    </submittedName>
</protein>